<dbReference type="GO" id="GO:0008170">
    <property type="term" value="F:N-methyltransferase activity"/>
    <property type="evidence" value="ECO:0007669"/>
    <property type="project" value="TreeGrafter"/>
</dbReference>
<evidence type="ECO:0000256" key="4">
    <source>
        <dbReference type="ARBA" id="ARBA00022691"/>
    </source>
</evidence>
<protein>
    <recommendedName>
        <fullName evidence="7">Nicotinamide N-methyltransferase</fullName>
    </recommendedName>
</protein>
<comment type="similarity">
    <text evidence="1">Belongs to the class I-like SAM-binding methyltransferase superfamily. NNMT/PNMT/TEMT family.</text>
</comment>
<dbReference type="EMBL" id="WNYA01001273">
    <property type="protein sequence ID" value="KAG8546057.1"/>
    <property type="molecule type" value="Genomic_DNA"/>
</dbReference>
<dbReference type="InterPro" id="IPR029063">
    <property type="entry name" value="SAM-dependent_MTases_sf"/>
</dbReference>
<keyword evidence="4" id="KW-0949">S-adenosyl-L-methionine</keyword>
<accession>A0AAV6Z938</accession>
<evidence type="ECO:0008006" key="7">
    <source>
        <dbReference type="Google" id="ProtNLM"/>
    </source>
</evidence>
<evidence type="ECO:0000256" key="3">
    <source>
        <dbReference type="ARBA" id="ARBA00022679"/>
    </source>
</evidence>
<sequence>MKMLCSRVQRDSLEEYYTMDPSAHKLYHVHDFDSRHHLENYLSDKAGVFFGEDFLMFPIENLRKTFILGHIKGDILLDLTIGSLVPHLYAACEFFKHMIVLKIKDRCTLELKRWVDTRTGAFNWCHAAKLHVEMEGNSDQSEAREGKVRSALQHVVKCDLEKENITEPIDLPPADCIITASLLEVISKDQDDYIRYLRKFSKLLKPGGHIILIGIKDATYFTIHREKFHMLRYDEEFSRKVLVGEGFVIDRCEVKKRSNVNNLTDYKGMIFIVAHKEK</sequence>
<keyword evidence="6" id="KW-1185">Reference proteome</keyword>
<dbReference type="Gene3D" id="3.40.50.150">
    <property type="entry name" value="Vaccinia Virus protein VP39"/>
    <property type="match status" value="1"/>
</dbReference>
<organism evidence="5 6">
    <name type="scientific">Engystomops pustulosus</name>
    <name type="common">Tungara frog</name>
    <name type="synonym">Physalaemus pustulosus</name>
    <dbReference type="NCBI Taxonomy" id="76066"/>
    <lineage>
        <taxon>Eukaryota</taxon>
        <taxon>Metazoa</taxon>
        <taxon>Chordata</taxon>
        <taxon>Craniata</taxon>
        <taxon>Vertebrata</taxon>
        <taxon>Euteleostomi</taxon>
        <taxon>Amphibia</taxon>
        <taxon>Batrachia</taxon>
        <taxon>Anura</taxon>
        <taxon>Neobatrachia</taxon>
        <taxon>Hyloidea</taxon>
        <taxon>Leptodactylidae</taxon>
        <taxon>Leiuperinae</taxon>
        <taxon>Engystomops</taxon>
    </lineage>
</organism>
<dbReference type="InterPro" id="IPR000940">
    <property type="entry name" value="NNMT_TEMT_trans"/>
</dbReference>
<evidence type="ECO:0000313" key="6">
    <source>
        <dbReference type="Proteomes" id="UP000824782"/>
    </source>
</evidence>
<keyword evidence="2" id="KW-0489">Methyltransferase</keyword>
<dbReference type="Pfam" id="PF01234">
    <property type="entry name" value="NNMT_PNMT_TEMT"/>
    <property type="match status" value="1"/>
</dbReference>
<evidence type="ECO:0000256" key="2">
    <source>
        <dbReference type="ARBA" id="ARBA00022603"/>
    </source>
</evidence>
<evidence type="ECO:0000256" key="1">
    <source>
        <dbReference type="ARBA" id="ARBA00007996"/>
    </source>
</evidence>
<keyword evidence="3" id="KW-0808">Transferase</keyword>
<dbReference type="Proteomes" id="UP000824782">
    <property type="component" value="Unassembled WGS sequence"/>
</dbReference>
<dbReference type="PANTHER" id="PTHR10867">
    <property type="entry name" value="NNMT/PNMT/TEMT FAMILY MEMBER"/>
    <property type="match status" value="1"/>
</dbReference>
<name>A0AAV6Z938_ENGPU</name>
<dbReference type="GO" id="GO:0032259">
    <property type="term" value="P:methylation"/>
    <property type="evidence" value="ECO:0007669"/>
    <property type="project" value="UniProtKB-KW"/>
</dbReference>
<dbReference type="AlphaFoldDB" id="A0AAV6Z938"/>
<dbReference type="SUPFAM" id="SSF53335">
    <property type="entry name" value="S-adenosyl-L-methionine-dependent methyltransferases"/>
    <property type="match status" value="1"/>
</dbReference>
<proteinExistence type="inferred from homology"/>
<gene>
    <name evidence="5" type="ORF">GDO81_019830</name>
</gene>
<dbReference type="GO" id="GO:0005829">
    <property type="term" value="C:cytosol"/>
    <property type="evidence" value="ECO:0007669"/>
    <property type="project" value="TreeGrafter"/>
</dbReference>
<dbReference type="PANTHER" id="PTHR10867:SF44">
    <property type="entry name" value="NICOTINAMIDE N-METHYLTRANSFERASE ISOFORM X2"/>
    <property type="match status" value="1"/>
</dbReference>
<evidence type="ECO:0000313" key="5">
    <source>
        <dbReference type="EMBL" id="KAG8546057.1"/>
    </source>
</evidence>
<reference evidence="5" key="1">
    <citation type="thesis" date="2020" institute="ProQuest LLC" country="789 East Eisenhower Parkway, Ann Arbor, MI, USA">
        <title>Comparative Genomics and Chromosome Evolution.</title>
        <authorList>
            <person name="Mudd A.B."/>
        </authorList>
    </citation>
    <scope>NUCLEOTIDE SEQUENCE</scope>
    <source>
        <strain evidence="5">237g6f4</strain>
        <tissue evidence="5">Blood</tissue>
    </source>
</reference>
<dbReference type="PROSITE" id="PS51681">
    <property type="entry name" value="SAM_MT_NNMT_PNMT_TEMT"/>
    <property type="match status" value="1"/>
</dbReference>
<comment type="caution">
    <text evidence="5">The sequence shown here is derived from an EMBL/GenBank/DDBJ whole genome shotgun (WGS) entry which is preliminary data.</text>
</comment>